<dbReference type="EMBL" id="SSTG01000102">
    <property type="protein sequence ID" value="THG46976.1"/>
    <property type="molecule type" value="Genomic_DNA"/>
</dbReference>
<organism evidence="1 2">
    <name type="scientific">Muribaculum caecicola</name>
    <dbReference type="NCBI Taxonomy" id="3038144"/>
    <lineage>
        <taxon>Bacteria</taxon>
        <taxon>Pseudomonadati</taxon>
        <taxon>Bacteroidota</taxon>
        <taxon>Bacteroidia</taxon>
        <taxon>Bacteroidales</taxon>
        <taxon>Muribaculaceae</taxon>
        <taxon>Muribaculum</taxon>
    </lineage>
</organism>
<sequence length="175" mass="19025">MKKKTIWDLQRMSADEFKQADKLPVVLVLDNVRSLSNVGAMLRTADAFSVEKVLLCGVTGTPPSVEIHKTALGAEDSVDWVHCDSTPEAVDALKHAGYRLCVLEQVEGSVLLNRFEAESGQKYAIVVGHEVNGVDQAVVDRADVCLEIPQFGTKHSLNVSVSAGIALWQIVSRLI</sequence>
<name>A0AC61S4F0_9BACT</name>
<evidence type="ECO:0000313" key="1">
    <source>
        <dbReference type="EMBL" id="THG46976.1"/>
    </source>
</evidence>
<dbReference type="Proteomes" id="UP000305401">
    <property type="component" value="Unassembled WGS sequence"/>
</dbReference>
<gene>
    <name evidence="1" type="ORF">E5990_08025</name>
</gene>
<reference evidence="1" key="1">
    <citation type="submission" date="2019-04" db="EMBL/GenBank/DDBJ databases">
        <title>Microbes associate with the intestines of laboratory mice.</title>
        <authorList>
            <person name="Navarre W."/>
            <person name="Wong E."/>
            <person name="Huang K.C."/>
            <person name="Tropini C."/>
            <person name="Ng K."/>
            <person name="Yu B."/>
        </authorList>
    </citation>
    <scope>NUCLEOTIDE SEQUENCE</scope>
    <source>
        <strain evidence="1">NM86_A22</strain>
    </source>
</reference>
<accession>A0AC61S4F0</accession>
<proteinExistence type="predicted"/>
<keyword evidence="1" id="KW-0808">Transferase</keyword>
<keyword evidence="2" id="KW-1185">Reference proteome</keyword>
<protein>
    <submittedName>
        <fullName evidence="1">RNA methyltransferase</fullName>
    </submittedName>
</protein>
<comment type="caution">
    <text evidence="1">The sequence shown here is derived from an EMBL/GenBank/DDBJ whole genome shotgun (WGS) entry which is preliminary data.</text>
</comment>
<keyword evidence="1" id="KW-0489">Methyltransferase</keyword>
<evidence type="ECO:0000313" key="2">
    <source>
        <dbReference type="Proteomes" id="UP000305401"/>
    </source>
</evidence>